<accession>A0A068XZ49</accession>
<evidence type="ECO:0000313" key="3">
    <source>
        <dbReference type="Proteomes" id="UP000017246"/>
    </source>
</evidence>
<evidence type="ECO:0000313" key="2">
    <source>
        <dbReference type="EMBL" id="CDS36138.1"/>
    </source>
</evidence>
<dbReference type="AlphaFoldDB" id="A0A068XZ49"/>
<feature type="compositionally biased region" description="Polar residues" evidence="1">
    <location>
        <begin position="13"/>
        <end position="22"/>
    </location>
</feature>
<dbReference type="Proteomes" id="UP000017246">
    <property type="component" value="Unassembled WGS sequence"/>
</dbReference>
<organism evidence="2 3">
    <name type="scientific">Echinococcus multilocularis</name>
    <name type="common">Fox tapeworm</name>
    <dbReference type="NCBI Taxonomy" id="6211"/>
    <lineage>
        <taxon>Eukaryota</taxon>
        <taxon>Metazoa</taxon>
        <taxon>Spiralia</taxon>
        <taxon>Lophotrochozoa</taxon>
        <taxon>Platyhelminthes</taxon>
        <taxon>Cestoda</taxon>
        <taxon>Eucestoda</taxon>
        <taxon>Cyclophyllidea</taxon>
        <taxon>Taeniidae</taxon>
        <taxon>Echinococcus</taxon>
    </lineage>
</organism>
<keyword evidence="3" id="KW-1185">Reference proteome</keyword>
<reference evidence="2" key="1">
    <citation type="journal article" date="2013" name="Nature">
        <title>The genomes of four tapeworm species reveal adaptations to parasitism.</title>
        <authorList>
            <person name="Tsai I.J."/>
            <person name="Zarowiecki M."/>
            <person name="Holroyd N."/>
            <person name="Garciarrubio A."/>
            <person name="Sanchez-Flores A."/>
            <person name="Brooks K.L."/>
            <person name="Tracey A."/>
            <person name="Bobes R.J."/>
            <person name="Fragoso G."/>
            <person name="Sciutto E."/>
            <person name="Aslett M."/>
            <person name="Beasley H."/>
            <person name="Bennett H.M."/>
            <person name="Cai J."/>
            <person name="Camicia F."/>
            <person name="Clark R."/>
            <person name="Cucher M."/>
            <person name="De Silva N."/>
            <person name="Day T.A."/>
            <person name="Deplazes P."/>
            <person name="Estrada K."/>
            <person name="Fernandez C."/>
            <person name="Holland P.W."/>
            <person name="Hou J."/>
            <person name="Hu S."/>
            <person name="Huckvale T."/>
            <person name="Hung S.S."/>
            <person name="Kamenetzky L."/>
            <person name="Keane J.A."/>
            <person name="Kiss F."/>
            <person name="Koziol U."/>
            <person name="Lambert O."/>
            <person name="Liu K."/>
            <person name="Luo X."/>
            <person name="Luo Y."/>
            <person name="Macchiaroli N."/>
            <person name="Nichol S."/>
            <person name="Paps J."/>
            <person name="Parkinson J."/>
            <person name="Pouchkina-Stantcheva N."/>
            <person name="Riddiford N."/>
            <person name="Rosenzvit M."/>
            <person name="Salinas G."/>
            <person name="Wasmuth J.D."/>
            <person name="Zamanian M."/>
            <person name="Zheng Y."/>
            <person name="Cai X."/>
            <person name="Soberon X."/>
            <person name="Olson P.D."/>
            <person name="Laclette J.P."/>
            <person name="Brehm K."/>
            <person name="Berriman M."/>
            <person name="Garciarrubio A."/>
            <person name="Bobes R.J."/>
            <person name="Fragoso G."/>
            <person name="Sanchez-Flores A."/>
            <person name="Estrada K."/>
            <person name="Cevallos M.A."/>
            <person name="Morett E."/>
            <person name="Gonzalez V."/>
            <person name="Portillo T."/>
            <person name="Ochoa-Leyva A."/>
            <person name="Jose M.V."/>
            <person name="Sciutto E."/>
            <person name="Landa A."/>
            <person name="Jimenez L."/>
            <person name="Valdes V."/>
            <person name="Carrero J.C."/>
            <person name="Larralde C."/>
            <person name="Morales-Montor J."/>
            <person name="Limon-Lason J."/>
            <person name="Soberon X."/>
            <person name="Laclette J.P."/>
        </authorList>
    </citation>
    <scope>NUCLEOTIDE SEQUENCE [LARGE SCALE GENOMIC DNA]</scope>
</reference>
<feature type="region of interest" description="Disordered" evidence="1">
    <location>
        <begin position="1"/>
        <end position="25"/>
    </location>
</feature>
<name>A0A068XZ49_ECHMU</name>
<dbReference type="EMBL" id="LN902850">
    <property type="protein sequence ID" value="CDS36138.1"/>
    <property type="molecule type" value="Genomic_DNA"/>
</dbReference>
<sequence>MTRSGQVGDGRSDGNSPTSPSHNLRGAELTHYPNNAFFPTLDSLVALVSFGHFHPHVCFVALTTLHTLALLISPIHSPPPFPLLAFGVGSCAASGRPSVQSMLPFARRTIAFLFAKKYMTSSLPTPLVRCNTTDLRCTPLAASIAMSMYGHLGIHLNPFIVNPSDEHKGITKRGREGNRFLRRKKVNKHVKSHVSSTKCSLNFVRQERSVDK</sequence>
<protein>
    <submittedName>
        <fullName evidence="2">Hypothetical transcript</fullName>
    </submittedName>
</protein>
<proteinExistence type="predicted"/>
<evidence type="ECO:0000256" key="1">
    <source>
        <dbReference type="SAM" id="MobiDB-lite"/>
    </source>
</evidence>
<gene>
    <name evidence="2" type="ORF">EmuJ_000305500</name>
</gene>
<reference evidence="2" key="2">
    <citation type="submission" date="2015-11" db="EMBL/GenBank/DDBJ databases">
        <authorList>
            <person name="Zhang Y."/>
            <person name="Guo Z."/>
        </authorList>
    </citation>
    <scope>NUCLEOTIDE SEQUENCE</scope>
</reference>